<dbReference type="NCBIfam" id="TIGR00543">
    <property type="entry name" value="isochor_syn"/>
    <property type="match status" value="1"/>
</dbReference>
<evidence type="ECO:0000256" key="3">
    <source>
        <dbReference type="ARBA" id="ARBA00012824"/>
    </source>
</evidence>
<dbReference type="EC" id="5.4.4.2" evidence="3"/>
<reference evidence="7" key="1">
    <citation type="journal article" date="2014" name="Int. J. Syst. Evol. Microbiol.">
        <title>Complete genome sequence of Corynebacterium casei LMG S-19264T (=DSM 44701T), isolated from a smear-ripened cheese.</title>
        <authorList>
            <consortium name="US DOE Joint Genome Institute (JGI-PGF)"/>
            <person name="Walter F."/>
            <person name="Albersmeier A."/>
            <person name="Kalinowski J."/>
            <person name="Ruckert C."/>
        </authorList>
    </citation>
    <scope>NUCLEOTIDE SEQUENCE</scope>
    <source>
        <strain evidence="7">CGMCC 1.12506</strain>
    </source>
</reference>
<dbReference type="InterPro" id="IPR005801">
    <property type="entry name" value="ADC_synthase"/>
</dbReference>
<keyword evidence="4" id="KW-0413">Isomerase</keyword>
<dbReference type="PANTHER" id="PTHR42839">
    <property type="entry name" value="ISOCHORISMATE SYNTHASE ENTC"/>
    <property type="match status" value="1"/>
</dbReference>
<evidence type="ECO:0000256" key="2">
    <source>
        <dbReference type="ARBA" id="ARBA00005297"/>
    </source>
</evidence>
<keyword evidence="8" id="KW-1185">Reference proteome</keyword>
<organism evidence="7 8">
    <name type="scientific">Flavobacterium orientale</name>
    <dbReference type="NCBI Taxonomy" id="1756020"/>
    <lineage>
        <taxon>Bacteria</taxon>
        <taxon>Pseudomonadati</taxon>
        <taxon>Bacteroidota</taxon>
        <taxon>Flavobacteriia</taxon>
        <taxon>Flavobacteriales</taxon>
        <taxon>Flavobacteriaceae</taxon>
        <taxon>Flavobacterium</taxon>
    </lineage>
</organism>
<dbReference type="Gene3D" id="3.60.120.10">
    <property type="entry name" value="Anthranilate synthase"/>
    <property type="match status" value="1"/>
</dbReference>
<dbReference type="EMBL" id="BMFG01000004">
    <property type="protein sequence ID" value="GGD24177.1"/>
    <property type="molecule type" value="Genomic_DNA"/>
</dbReference>
<evidence type="ECO:0000256" key="4">
    <source>
        <dbReference type="ARBA" id="ARBA00023235"/>
    </source>
</evidence>
<dbReference type="InterPro" id="IPR015890">
    <property type="entry name" value="Chorismate_C"/>
</dbReference>
<gene>
    <name evidence="7" type="primary">menF</name>
    <name evidence="7" type="ORF">GCM10011343_12960</name>
</gene>
<evidence type="ECO:0000313" key="8">
    <source>
        <dbReference type="Proteomes" id="UP000625735"/>
    </source>
</evidence>
<evidence type="ECO:0000259" key="6">
    <source>
        <dbReference type="Pfam" id="PF00425"/>
    </source>
</evidence>
<dbReference type="AlphaFoldDB" id="A0A917DC63"/>
<feature type="domain" description="Chorismate-utilising enzyme C-terminal" evidence="6">
    <location>
        <begin position="94"/>
        <end position="344"/>
    </location>
</feature>
<protein>
    <recommendedName>
        <fullName evidence="3">isochorismate synthase</fullName>
        <ecNumber evidence="3">5.4.4.2</ecNumber>
    </recommendedName>
    <alternativeName>
        <fullName evidence="5">Isochorismate mutase</fullName>
    </alternativeName>
</protein>
<reference evidence="7" key="2">
    <citation type="submission" date="2020-09" db="EMBL/GenBank/DDBJ databases">
        <authorList>
            <person name="Sun Q."/>
            <person name="Zhou Y."/>
        </authorList>
    </citation>
    <scope>NUCLEOTIDE SEQUENCE</scope>
    <source>
        <strain evidence="7">CGMCC 1.12506</strain>
    </source>
</reference>
<dbReference type="InterPro" id="IPR004561">
    <property type="entry name" value="IsoChor_synthase"/>
</dbReference>
<dbReference type="SUPFAM" id="SSF56322">
    <property type="entry name" value="ADC synthase"/>
    <property type="match status" value="1"/>
</dbReference>
<dbReference type="GO" id="GO:0008909">
    <property type="term" value="F:isochorismate synthase activity"/>
    <property type="evidence" value="ECO:0007669"/>
    <property type="project" value="UniProtKB-EC"/>
</dbReference>
<accession>A0A917DC63</accession>
<comment type="caution">
    <text evidence="7">The sequence shown here is derived from an EMBL/GenBank/DDBJ whole genome shotgun (WGS) entry which is preliminary data.</text>
</comment>
<name>A0A917DC63_9FLAO</name>
<proteinExistence type="inferred from homology"/>
<comment type="similarity">
    <text evidence="2">Belongs to the isochorismate synthase family.</text>
</comment>
<sequence>MTTGEIAVKLYFEQELPFVIYSKPNATKMIAVLQKNSNIYKPSQAASGFVFAPFKGEASILISEKHAEVFVETIDFLQNPKPFTPNASFSEMDKSSFEAMVTAAVTAIHSNALEKVVLSRKELVKTKEIQPYELFKRLKSTYPDAFCYVWYHPKVGCWAGATPERFLKKSKQTIETVSLAGTQLFHENTVVNWSDKEIEEQQIVTSYIQSGLQNYCSEVHISETYTQKAGNLLHLKSDIKGELLSDADFIKVIQKLHPTPAVCGVPKDKALEFIDKSEGYDRTFYTGYLGEWLKDFENEVPNSSDLFVNLRCMKMEKNEAELFMGCGITKDSSPENEFWETVNKSQTMKRILAD</sequence>
<dbReference type="Proteomes" id="UP000625735">
    <property type="component" value="Unassembled WGS sequence"/>
</dbReference>
<dbReference type="PANTHER" id="PTHR42839:SF2">
    <property type="entry name" value="ISOCHORISMATE SYNTHASE ENTC"/>
    <property type="match status" value="1"/>
</dbReference>
<dbReference type="Pfam" id="PF00425">
    <property type="entry name" value="Chorismate_bind"/>
    <property type="match status" value="1"/>
</dbReference>
<evidence type="ECO:0000256" key="5">
    <source>
        <dbReference type="ARBA" id="ARBA00041564"/>
    </source>
</evidence>
<dbReference type="RefSeq" id="WP_188361734.1">
    <property type="nucleotide sequence ID" value="NZ_BMFG01000004.1"/>
</dbReference>
<comment type="catalytic activity">
    <reaction evidence="1">
        <text>chorismate = isochorismate</text>
        <dbReference type="Rhea" id="RHEA:18985"/>
        <dbReference type="ChEBI" id="CHEBI:29748"/>
        <dbReference type="ChEBI" id="CHEBI:29780"/>
        <dbReference type="EC" id="5.4.4.2"/>
    </reaction>
</comment>
<evidence type="ECO:0000256" key="1">
    <source>
        <dbReference type="ARBA" id="ARBA00000799"/>
    </source>
</evidence>
<evidence type="ECO:0000313" key="7">
    <source>
        <dbReference type="EMBL" id="GGD24177.1"/>
    </source>
</evidence>